<protein>
    <submittedName>
        <fullName evidence="1">Uncharacterized protein</fullName>
    </submittedName>
</protein>
<accession>A0A7T8ARD5</accession>
<sequence length="390" mass="45597">MKLDEIQKNIEKISIENWNKSFGGTASSEIANEIEIDNSIVMRAMEDLVAANYGTINANVELSQISIDSETREFEFTPIKVHIYFPSKQMLEEFFYSSDLVRKSIPEYKKRLYLGAHQLSQVLFDESVLARYFDYPEYYELDDSRSGGHIYICSEETPEERYIHVRHGRKALANGKSAIVAIYKDLANMSEFEQRYWHSHELNIHELDFLPNDEAYEKFFNRNYEGAWVNYTDELSDLTNNLESLNSLFENNIFNKVQNIYCRPPVENTQKSYFDSCSELFKLVGPDNINQKTLKDFLRNNKDCLDKDFVYESGRDISKLELLGLFEEKIGSSKKLTKAVRLLQKDRTEADHKIIESKIARENLSEQFFNHVEEINANIKEIIEKIKNPL</sequence>
<organism evidence="1 2">
    <name type="scientific">Acinetobacter variabilis</name>
    <dbReference type="NCBI Taxonomy" id="70346"/>
    <lineage>
        <taxon>Bacteria</taxon>
        <taxon>Pseudomonadati</taxon>
        <taxon>Pseudomonadota</taxon>
        <taxon>Gammaproteobacteria</taxon>
        <taxon>Moraxellales</taxon>
        <taxon>Moraxellaceae</taxon>
        <taxon>Acinetobacter</taxon>
    </lineage>
</organism>
<gene>
    <name evidence="1" type="ORF">IAQ69_03870</name>
</gene>
<evidence type="ECO:0000313" key="1">
    <source>
        <dbReference type="EMBL" id="QQN88828.1"/>
    </source>
</evidence>
<evidence type="ECO:0000313" key="2">
    <source>
        <dbReference type="Proteomes" id="UP000596079"/>
    </source>
</evidence>
<dbReference type="EMBL" id="CP060811">
    <property type="protein sequence ID" value="QQN88828.1"/>
    <property type="molecule type" value="Genomic_DNA"/>
</dbReference>
<dbReference type="Proteomes" id="UP000596079">
    <property type="component" value="Chromosome"/>
</dbReference>
<proteinExistence type="predicted"/>
<dbReference type="RefSeq" id="WP_163171869.1">
    <property type="nucleotide sequence ID" value="NZ_CP060811.1"/>
</dbReference>
<name>A0A7T8ARD5_9GAMM</name>
<reference evidence="1 2" key="1">
    <citation type="submission" date="2020-08" db="EMBL/GenBank/DDBJ databases">
        <title>Emergence of ISAba1-mediated novel tet(X) in Acinetobacter variabilis from a chicken farm.</title>
        <authorList>
            <person name="Peng K."/>
            <person name="Li R."/>
        </authorList>
    </citation>
    <scope>NUCLEOTIDE SEQUENCE [LARGE SCALE GENOMIC DNA]</scope>
    <source>
        <strain evidence="1 2">XM9F202-2</strain>
    </source>
</reference>
<dbReference type="AlphaFoldDB" id="A0A7T8ARD5"/>